<evidence type="ECO:0000313" key="3">
    <source>
        <dbReference type="EMBL" id="MPL76405.1"/>
    </source>
</evidence>
<evidence type="ECO:0000256" key="1">
    <source>
        <dbReference type="SAM" id="Coils"/>
    </source>
</evidence>
<dbReference type="AlphaFoldDB" id="A0A644UBM6"/>
<protein>
    <submittedName>
        <fullName evidence="3">Uncharacterized protein</fullName>
    </submittedName>
</protein>
<feature type="coiled-coil region" evidence="1">
    <location>
        <begin position="22"/>
        <end position="49"/>
    </location>
</feature>
<organism evidence="3">
    <name type="scientific">bioreactor metagenome</name>
    <dbReference type="NCBI Taxonomy" id="1076179"/>
    <lineage>
        <taxon>unclassified sequences</taxon>
        <taxon>metagenomes</taxon>
        <taxon>ecological metagenomes</taxon>
    </lineage>
</organism>
<accession>A0A644UBM6</accession>
<keyword evidence="2" id="KW-0472">Membrane</keyword>
<keyword evidence="1" id="KW-0175">Coiled coil</keyword>
<evidence type="ECO:0000256" key="2">
    <source>
        <dbReference type="SAM" id="Phobius"/>
    </source>
</evidence>
<gene>
    <name evidence="3" type="ORF">SDC9_22250</name>
</gene>
<comment type="caution">
    <text evidence="3">The sequence shown here is derived from an EMBL/GenBank/DDBJ whole genome shotgun (WGS) entry which is preliminary data.</text>
</comment>
<sequence>MDNYKKILDKIENRDKNISALASETEKLKDNINNQVSEAQRLKNTANNSHKTVIEINREFEEQTTLHGVDYAFLFLAIAVQCLRIYGINKLTTLEAAGKGKIEKYLHEMQEKELENFTANYTESSYEYHACLAQIISTRGVPYDTTRYENENIGLFKGANHRFSTLGHDPLLGLIFGTANILTNTITCYDENIKILGFKVPITNHVVYDTFWQNPVVGDYGSTTSALMSATERVHDDKKSIVAAVIKQVIHIGTDMFTPCGINLPFVDCVLSKQKVEEITKYLSTGDIIKISSSALLAMFFNFIIGCLHGLLYDGSKGVQRKVYAVKTRKIIMLSNVIATSSNVLKNSFEVYNGNVKALKDVDWGGLVVTLNRLIKDSQFINDVKYEFVVNEFIKKIYGD</sequence>
<dbReference type="EMBL" id="VSSQ01000097">
    <property type="protein sequence ID" value="MPL76405.1"/>
    <property type="molecule type" value="Genomic_DNA"/>
</dbReference>
<name>A0A644UBM6_9ZZZZ</name>
<feature type="transmembrane region" description="Helical" evidence="2">
    <location>
        <begin position="291"/>
        <end position="312"/>
    </location>
</feature>
<reference evidence="3" key="1">
    <citation type="submission" date="2019-08" db="EMBL/GenBank/DDBJ databases">
        <authorList>
            <person name="Kucharzyk K."/>
            <person name="Murdoch R.W."/>
            <person name="Higgins S."/>
            <person name="Loffler F."/>
        </authorList>
    </citation>
    <scope>NUCLEOTIDE SEQUENCE</scope>
</reference>
<keyword evidence="2" id="KW-0812">Transmembrane</keyword>
<keyword evidence="2" id="KW-1133">Transmembrane helix</keyword>
<proteinExistence type="predicted"/>